<proteinExistence type="predicted"/>
<feature type="compositionally biased region" description="Pro residues" evidence="1">
    <location>
        <begin position="1411"/>
        <end position="1425"/>
    </location>
</feature>
<keyword evidence="3" id="KW-1185">Reference proteome</keyword>
<feature type="compositionally biased region" description="Polar residues" evidence="1">
    <location>
        <begin position="267"/>
        <end position="277"/>
    </location>
</feature>
<feature type="region of interest" description="Disordered" evidence="1">
    <location>
        <begin position="252"/>
        <end position="292"/>
    </location>
</feature>
<feature type="compositionally biased region" description="Basic and acidic residues" evidence="1">
    <location>
        <begin position="1254"/>
        <end position="1265"/>
    </location>
</feature>
<feature type="compositionally biased region" description="Basic and acidic residues" evidence="1">
    <location>
        <begin position="1150"/>
        <end position="1165"/>
    </location>
</feature>
<dbReference type="EMBL" id="JWIN03000032">
    <property type="protein sequence ID" value="KAB1255484.1"/>
    <property type="molecule type" value="Genomic_DNA"/>
</dbReference>
<organism evidence="2 3">
    <name type="scientific">Camelus dromedarius</name>
    <name type="common">Dromedary</name>
    <name type="synonym">Arabian camel</name>
    <dbReference type="NCBI Taxonomy" id="9838"/>
    <lineage>
        <taxon>Eukaryota</taxon>
        <taxon>Metazoa</taxon>
        <taxon>Chordata</taxon>
        <taxon>Craniata</taxon>
        <taxon>Vertebrata</taxon>
        <taxon>Euteleostomi</taxon>
        <taxon>Mammalia</taxon>
        <taxon>Eutheria</taxon>
        <taxon>Laurasiatheria</taxon>
        <taxon>Artiodactyla</taxon>
        <taxon>Tylopoda</taxon>
        <taxon>Camelidae</taxon>
        <taxon>Camelus</taxon>
    </lineage>
</organism>
<gene>
    <name evidence="2" type="ORF">Cadr_000027838</name>
</gene>
<reference evidence="2 3" key="1">
    <citation type="journal article" date="2019" name="Mol. Ecol. Resour.">
        <title>Improving Illumina assemblies with Hi-C and long reads: an example with the North African dromedary.</title>
        <authorList>
            <person name="Elbers J.P."/>
            <person name="Rogers M.F."/>
            <person name="Perelman P.L."/>
            <person name="Proskuryakova A.A."/>
            <person name="Serdyukova N.A."/>
            <person name="Johnson W.E."/>
            <person name="Horin P."/>
            <person name="Corander J."/>
            <person name="Murphy D."/>
            <person name="Burger P.A."/>
        </authorList>
    </citation>
    <scope>NUCLEOTIDE SEQUENCE [LARGE SCALE GENOMIC DNA]</scope>
    <source>
        <strain evidence="2">Drom800</strain>
        <tissue evidence="2">Blood</tissue>
    </source>
</reference>
<protein>
    <submittedName>
        <fullName evidence="2">Uncharacterized protein</fullName>
    </submittedName>
</protein>
<feature type="compositionally biased region" description="Polar residues" evidence="1">
    <location>
        <begin position="2249"/>
        <end position="2259"/>
    </location>
</feature>
<evidence type="ECO:0000313" key="3">
    <source>
        <dbReference type="Proteomes" id="UP000299084"/>
    </source>
</evidence>
<accession>A0A5N4CAS7</accession>
<feature type="region of interest" description="Disordered" evidence="1">
    <location>
        <begin position="858"/>
        <end position="892"/>
    </location>
</feature>
<feature type="compositionally biased region" description="Acidic residues" evidence="1">
    <location>
        <begin position="2786"/>
        <end position="2797"/>
    </location>
</feature>
<feature type="region of interest" description="Disordered" evidence="1">
    <location>
        <begin position="2205"/>
        <end position="2267"/>
    </location>
</feature>
<feature type="compositionally biased region" description="Basic and acidic residues" evidence="1">
    <location>
        <begin position="184"/>
        <end position="195"/>
    </location>
</feature>
<feature type="region of interest" description="Disordered" evidence="1">
    <location>
        <begin position="2419"/>
        <end position="2501"/>
    </location>
</feature>
<feature type="region of interest" description="Disordered" evidence="1">
    <location>
        <begin position="2915"/>
        <end position="3036"/>
    </location>
</feature>
<feature type="compositionally biased region" description="Low complexity" evidence="1">
    <location>
        <begin position="1291"/>
        <end position="1301"/>
    </location>
</feature>
<evidence type="ECO:0000313" key="2">
    <source>
        <dbReference type="EMBL" id="KAB1255484.1"/>
    </source>
</evidence>
<evidence type="ECO:0000256" key="1">
    <source>
        <dbReference type="SAM" id="MobiDB-lite"/>
    </source>
</evidence>
<feature type="region of interest" description="Disordered" evidence="1">
    <location>
        <begin position="171"/>
        <end position="223"/>
    </location>
</feature>
<feature type="compositionally biased region" description="Acidic residues" evidence="1">
    <location>
        <begin position="2759"/>
        <end position="2778"/>
    </location>
</feature>
<feature type="compositionally biased region" description="Basic and acidic residues" evidence="1">
    <location>
        <begin position="828"/>
        <end position="843"/>
    </location>
</feature>
<name>A0A5N4CAS7_CAMDR</name>
<feature type="region of interest" description="Disordered" evidence="1">
    <location>
        <begin position="1386"/>
        <end position="1427"/>
    </location>
</feature>
<feature type="compositionally biased region" description="Low complexity" evidence="1">
    <location>
        <begin position="2239"/>
        <end position="2248"/>
    </location>
</feature>
<feature type="region of interest" description="Disordered" evidence="1">
    <location>
        <begin position="2552"/>
        <end position="2619"/>
    </location>
</feature>
<feature type="region of interest" description="Disordered" evidence="1">
    <location>
        <begin position="2758"/>
        <end position="2797"/>
    </location>
</feature>
<feature type="region of interest" description="Disordered" evidence="1">
    <location>
        <begin position="1"/>
        <end position="27"/>
    </location>
</feature>
<sequence length="3036" mass="324999">MWRGPQLLGCPGHPQESGYADKKDEARDPHEEVINEGWRVALHLDFPSWVHFLLSTSELTLGSGVICQIPEGSPHPQIGPALPLGLRNHDLSLAAIVPCGCSSALDSLRRERAKTPPPLHPNSRCPSAAHYGTGVGTGLFSPWELCPSSPSVPFLDPTGLAWSPALVLRGFNDEHPPRRAVQNTDHHTARTEHHSIPPSARSASGRLRNPSPGSGADPHLHSWSSAKELDPRAGLVPKQLPLYEEADVPEAPLMGNRTHGLHAHSTDPASGSGNAASVSRAEGPGDEWRRTDTGHSLIQMVWLPKSLRTRPSLEMKPKAFQSIGASGPAGEGQDCTVRLLLELRLPTLQTRASVGVGKAEALEPNDTQFYSQAGSRPALFVTAAQYSPGRASGCLGTAHVHSAGVETLGRSSLISSRLPHGLVEDGVYCHPPPLTAYFPARGLAGPSLQHELPMPWMDGSAGLLEPRPALRPQSARSRAHSWARRLRVLQGPSGHAPSGRDRVLGSGSLSRDLAFQAVRRAHPSPQSESHRGSQFSLTEVNLLRRVVLDQISSKHPRLRVRPVGTPWRSDREEVTSRRTPFISTCLSQDPQPRAKVFDFTEHCCPASHLPKVLRLLQSPECDKWAPGVMTGVGPGMPYSKRRNTRYQLRSPTFPQEGRPHVLTRTPQDAQEQSETTRLCHQLSSGALLPLLPFWAQRGAKKNLKMKAHLLYPILSPPTPAHPTVVAALAVLRAEDLGHHAVEMQPFHQHPRKGAQEEVVQEHGQHPARAPSGCEQGSRPPCIRFLGAPSGPMASSAFWEVMSCLSKWSDLGGTRDSGNPLPGTVIESGEGRESGPANQHEHHPAAGLVRRRHVTKPAQWGGEPAWGATRARQPVGGARSRRGEGTSGRPGPWRKAGMECPCLDLREGADCPGTTPGSAWDAEKGAAWEEKQIWKEMSRGAGKQRPGGASIVVSPPLAERWACAQAVTLTIASSAYSRCPADPPTCRRKTAWSFVLSVSAQSHPGSRSLSHKDMMPPDRQLSRRRGTGILSWDWSPEALSAPSPHLHSVRPPWAGISKMLTPSRDIHRQLLTAYIWNTGPGHWAPSGRCGDSSCEARLNLCEPVSAQPPNSLGRLPQSWRLESLFLAAWAAALLRLLSSSEPGKDVIWGDMRPETPLRDRDTEHMGVGRAEPGEAKIQTRPPAPRAPTSCDAVLCDPDTARKPGAHTFYTTCEGPRAGHHWVNLSKASCVQNILTARGRVYSEDDSGIPPSPPPRSDRRTAEDRSCGLRNHRHSSIARSLSPCLPHGATVESSSGTSSLSPNLNVSLNWADPGRSSRPSKATHLGGQTLVIHPGAERALGIGEAVAGCESPSPGQLNGAHMCSVYEQLKRSSWGPTHPGLLPEPQCVARSSEDTPRALTPGPHALSPVQMMPEPPLPPALPGPPADRGPFGLESVCPVCGQTRPDHTCTDGPGGADTSSPSATGPNLPTCLSPPRAAEDVSAPGHRDQAGRRPRGPHPEAWGTRCPRTCGELNFLHLHRPCRTRPREGPADRGSGILNGTLRGFPHPLSCEAARLQRLSLTLMADTRRWKEDSLTEIAQKAFSDRPQPVPWHLQLDGRGKEAQKTEAGTVRMRAAARAGPPRGETDPWVRLKTFLRDLSSLCPKSKTCHFIHRWPLHLLFTLIIAHLGDAGVAMVCPGDVRRGNCDGARGHCEGTCQEGRKNPENERIDHGGPPALGYTAPQPPCLSLHPKEVAQEREVLRGAKTEPYSCLQDGTLTSKEDCVVGVHRVWLSTREPQRPQAASGFKASISLKSRMGRVMGCIPHAPNCPWLISGPGPAPCPEQRTPRTHVRPCKREGLGSCASPPLSAPFLPSSVTGRRKALPSHKGRSFHRRVCGRHCVSTESDRPLGEGWRPRGHPRSELVTWHVTCRRLEPGSMLFTHHCLLCSGSSCPSGMRLERGAGPVSQRPFLPDCPAHHRPSQPLTPGPPEGSKQEVTVLSENWPVGLEVARWRVAFCQPRPSPGWQGTCTRGFCMKCTPTHETQAGAWLWMAHRSGVRVISGVGVIGEQPALPGSGSILQSGQDNPWPFLPSRKLSGEAGANSRDGRAGIASTIQSHSGTGTTSGLGQSHLHLPCRSQERCGLHEAPLSRPLSLRAEPCPSGHPRGTVMERFPPTAPLAELGGCLQGIPLPFLARRDPAEQLPAMNHADADNGAVTAAALRAGAANTGRNGSVSAHFKSSVLRPPPGRRGRDLGENLPDVSGSLASGSLSPGNQEQATRSMCDTGLPPPPEPLLSSHHSFSSFLCSRSSHQVALPPQLLPPRLSSFPAGWALALSKVLKAAGTPGRRRRFCPAVNTPMTMEIRPMRLSSNSANAVRPLLINRCAGQFTVIPESGQRLWLKACEQGNRLGMASWRDLHLLNALRLVRGVCKSSKAVTTGWTVKSQGSVTRPSLARAEQPGGQGHGNAAPDSPMKVPVTTVPRPYRLHAEDTHPCPGSHRGPLPLAGVSVSPHATPGPHTHSPLKLETKRPLVGILRFPSLNAVERLRSRLGDAPGMLMSQEKLPPCSASPVLPLPASDQGWANRAGARRPRDGPGGEPTTRNAAPTHRGARKARPQRPVRRLCREDPGLNGASMALSRCPTGKDTGRLSPTLCSSAWVSAFPTARHKRRLPGSSLHFCPSSGSEPPVGSGTWLQRLQFPASRAASGTSPGEQLLGLTGRRGPLVSHLSHPLAECGLVSFSQLLPGGPEGKGNFFFSCEIGMLVTTVVVMLVMRSQCGGDYVHDDDDEGEGDDGGDGDEGDGDLARVSEGDDGGDGDEGDGDLARVSAVVIMSMMMMKVKVTMVVMVMKVMGILDAGDDDGGGDGGDDGGASFQGEEGVGSPRLAADRSKPCLRLLVSSLLSSPVLAEVQAPPSCPEPLITRQEVSSPLETLPSQLALSGSPLQRHKCPPRQGGDTGGPPRPVPRAHPAQRPERLTDIAQPASCISTVTRDSGTDSGGQAPGHLADEAGVPPPGTFQGRPWRGRSEEVGRGSRAAVYTPKQGSMDREAGNVPDLPRSVPG</sequence>
<feature type="compositionally biased region" description="Polar residues" evidence="1">
    <location>
        <begin position="1455"/>
        <end position="1465"/>
    </location>
</feature>
<dbReference type="Proteomes" id="UP000299084">
    <property type="component" value="Unassembled WGS sequence"/>
</dbReference>
<feature type="region of interest" description="Disordered" evidence="1">
    <location>
        <begin position="1947"/>
        <end position="1972"/>
    </location>
</feature>
<feature type="region of interest" description="Disordered" evidence="1">
    <location>
        <begin position="1446"/>
        <end position="1501"/>
    </location>
</feature>
<feature type="region of interest" description="Disordered" evidence="1">
    <location>
        <begin position="811"/>
        <end position="846"/>
    </location>
</feature>
<comment type="caution">
    <text evidence="2">The sequence shown here is derived from an EMBL/GenBank/DDBJ whole genome shotgun (WGS) entry which is preliminary data.</text>
</comment>
<feature type="region of interest" description="Disordered" evidence="1">
    <location>
        <begin position="2835"/>
        <end position="2862"/>
    </location>
</feature>
<feature type="compositionally biased region" description="Basic residues" evidence="1">
    <location>
        <begin position="2585"/>
        <end position="2598"/>
    </location>
</feature>
<feature type="region of interest" description="Disordered" evidence="1">
    <location>
        <begin position="1146"/>
        <end position="1165"/>
    </location>
</feature>
<feature type="region of interest" description="Disordered" evidence="1">
    <location>
        <begin position="1240"/>
        <end position="1301"/>
    </location>
</feature>